<dbReference type="SUPFAM" id="SSF48592">
    <property type="entry name" value="GroEL equatorial domain-like"/>
    <property type="match status" value="1"/>
</dbReference>
<dbReference type="GO" id="GO:0005634">
    <property type="term" value="C:nucleus"/>
    <property type="evidence" value="ECO:0007669"/>
    <property type="project" value="TreeGrafter"/>
</dbReference>
<dbReference type="GO" id="GO:0005737">
    <property type="term" value="C:cytoplasm"/>
    <property type="evidence" value="ECO:0007669"/>
    <property type="project" value="TreeGrafter"/>
</dbReference>
<dbReference type="EMBL" id="JAWDGP010006946">
    <property type="protein sequence ID" value="KAK3732655.1"/>
    <property type="molecule type" value="Genomic_DNA"/>
</dbReference>
<name>A0AAE0Y4D2_9GAST</name>
<dbReference type="Gene3D" id="3.30.260.10">
    <property type="entry name" value="TCP-1-like chaperonin intermediate domain"/>
    <property type="match status" value="1"/>
</dbReference>
<dbReference type="GO" id="GO:0032502">
    <property type="term" value="P:developmental process"/>
    <property type="evidence" value="ECO:0007669"/>
    <property type="project" value="TreeGrafter"/>
</dbReference>
<comment type="caution">
    <text evidence="1">The sequence shown here is derived from an EMBL/GenBank/DDBJ whole genome shotgun (WGS) entry which is preliminary data.</text>
</comment>
<dbReference type="InterPro" id="IPR002423">
    <property type="entry name" value="Cpn60/GroEL/TCP-1"/>
</dbReference>
<proteinExistence type="predicted"/>
<dbReference type="GO" id="GO:0060271">
    <property type="term" value="P:cilium assembly"/>
    <property type="evidence" value="ECO:0007669"/>
    <property type="project" value="InterPro"/>
</dbReference>
<dbReference type="GO" id="GO:1902636">
    <property type="term" value="C:kinociliary basal body"/>
    <property type="evidence" value="ECO:0007669"/>
    <property type="project" value="TreeGrafter"/>
</dbReference>
<dbReference type="InterPro" id="IPR027410">
    <property type="entry name" value="TCP-1-like_intermed_sf"/>
</dbReference>
<dbReference type="Gene3D" id="1.10.560.10">
    <property type="entry name" value="GroEL-like equatorial domain"/>
    <property type="match status" value="1"/>
</dbReference>
<evidence type="ECO:0000313" key="2">
    <source>
        <dbReference type="Proteomes" id="UP001283361"/>
    </source>
</evidence>
<dbReference type="PANTHER" id="PTHR46787:SF1">
    <property type="entry name" value="MOLECULAR CHAPERONE MKKS"/>
    <property type="match status" value="1"/>
</dbReference>
<sequence>MIRNTCGGHLTMTSDSGRLLASLSLSRQVLKLIVSSVQGHLREYGDGGKFLCFACLSLINSTLKLSGQYTNRRAFCSLNEQFVKIISKYLNSRECNVIVNADLSNVQVLLAYTKSILSTRPLLNLVDIDCNKISELIVKCFVESIPEGEENPMNEHSDGIFIVGCPFEHSRESKLLKGLLLEHPELPCVKGEVIINLMTTYSSCKENGRSGSSSGRLIKVALVTCSMSGDLEDIVSATYEVTAEQAASVETLALGKWTAFCEKLAFCRVGLLLCQKVIHPRLKILLKAKNVMAIDRLGSAAIPYIRDLTGARPIVSVIAEPNPESLVGYISGARHVIMNDKSFLHLQHLTSSLVSLILCSRTEEILEEFKSCVKGSLRGLYSLLKEGKLLSGAGCWQINCSFKLDEEVRKCLPSLAETVGCSQAQVLSALSLFRSSVFHCWVQQLHKGHKGVKERWDLLTVDPVVKHCWTTKNVPLGSGSRERHLLCCCGLKTSVSASSSSDDCPEFHSFIMLNGIQDSNLRGPSLCSENEDCDKFHSISADASKALKCPYLPHDYLDNPVSINSTLDHFSAATQGLYKAVFTANLVLSLGQAICDKV</sequence>
<dbReference type="GO" id="GO:0005524">
    <property type="term" value="F:ATP binding"/>
    <property type="evidence" value="ECO:0007669"/>
    <property type="project" value="InterPro"/>
</dbReference>
<protein>
    <submittedName>
        <fullName evidence="1">Uncharacterized protein</fullName>
    </submittedName>
</protein>
<dbReference type="GO" id="GO:0051082">
    <property type="term" value="F:unfolded protein binding"/>
    <property type="evidence" value="ECO:0007669"/>
    <property type="project" value="InterPro"/>
</dbReference>
<dbReference type="Proteomes" id="UP001283361">
    <property type="component" value="Unassembled WGS sequence"/>
</dbReference>
<accession>A0AAE0Y4D2</accession>
<dbReference type="PANTHER" id="PTHR46787">
    <property type="entry name" value="SYNDROMES PUTATIVE CHAPERONIN-RELATED"/>
    <property type="match status" value="1"/>
</dbReference>
<reference evidence="1" key="1">
    <citation type="journal article" date="2023" name="G3 (Bethesda)">
        <title>A reference genome for the long-term kleptoplast-retaining sea slug Elysia crispata morphotype clarki.</title>
        <authorList>
            <person name="Eastman K.E."/>
            <person name="Pendleton A.L."/>
            <person name="Shaikh M.A."/>
            <person name="Suttiyut T."/>
            <person name="Ogas R."/>
            <person name="Tomko P."/>
            <person name="Gavelis G."/>
            <person name="Widhalm J.R."/>
            <person name="Wisecaver J.H."/>
        </authorList>
    </citation>
    <scope>NUCLEOTIDE SEQUENCE</scope>
    <source>
        <strain evidence="1">ECLA1</strain>
    </source>
</reference>
<dbReference type="GO" id="GO:0051131">
    <property type="term" value="P:chaperone-mediated protein complex assembly"/>
    <property type="evidence" value="ECO:0007669"/>
    <property type="project" value="TreeGrafter"/>
</dbReference>
<dbReference type="Gene3D" id="3.50.7.10">
    <property type="entry name" value="GroEL"/>
    <property type="match status" value="1"/>
</dbReference>
<evidence type="ECO:0000313" key="1">
    <source>
        <dbReference type="EMBL" id="KAK3732655.1"/>
    </source>
</evidence>
<keyword evidence="2" id="KW-1185">Reference proteome</keyword>
<organism evidence="1 2">
    <name type="scientific">Elysia crispata</name>
    <name type="common">lettuce slug</name>
    <dbReference type="NCBI Taxonomy" id="231223"/>
    <lineage>
        <taxon>Eukaryota</taxon>
        <taxon>Metazoa</taxon>
        <taxon>Spiralia</taxon>
        <taxon>Lophotrochozoa</taxon>
        <taxon>Mollusca</taxon>
        <taxon>Gastropoda</taxon>
        <taxon>Heterobranchia</taxon>
        <taxon>Euthyneura</taxon>
        <taxon>Panpulmonata</taxon>
        <taxon>Sacoglossa</taxon>
        <taxon>Placobranchoidea</taxon>
        <taxon>Plakobranchidae</taxon>
        <taxon>Elysia</taxon>
    </lineage>
</organism>
<gene>
    <name evidence="1" type="ORF">RRG08_009336</name>
</gene>
<dbReference type="InterPro" id="IPR027413">
    <property type="entry name" value="GROEL-like_equatorial_sf"/>
</dbReference>
<dbReference type="AlphaFoldDB" id="A0AAE0Y4D2"/>
<dbReference type="GO" id="GO:0006457">
    <property type="term" value="P:protein folding"/>
    <property type="evidence" value="ECO:0007669"/>
    <property type="project" value="InterPro"/>
</dbReference>
<dbReference type="Pfam" id="PF00118">
    <property type="entry name" value="Cpn60_TCP1"/>
    <property type="match status" value="1"/>
</dbReference>
<dbReference type="SUPFAM" id="SSF52029">
    <property type="entry name" value="GroEL apical domain-like"/>
    <property type="match status" value="1"/>
</dbReference>
<dbReference type="InterPro" id="IPR027409">
    <property type="entry name" value="GroEL-like_apical_dom_sf"/>
</dbReference>
<dbReference type="InterPro" id="IPR028790">
    <property type="entry name" value="MKKS"/>
</dbReference>